<comment type="catalytic activity">
    <reaction evidence="1">
        <text>ATP + protein L-histidine = ADP + protein N-phospho-L-histidine.</text>
        <dbReference type="EC" id="2.7.13.3"/>
    </reaction>
</comment>
<dbReference type="CDD" id="cd00082">
    <property type="entry name" value="HisKA"/>
    <property type="match status" value="1"/>
</dbReference>
<keyword evidence="13 14" id="KW-0472">Membrane</keyword>
<accession>A0ABS4NXC4</accession>
<evidence type="ECO:0000256" key="7">
    <source>
        <dbReference type="ARBA" id="ARBA00022692"/>
    </source>
</evidence>
<dbReference type="SUPFAM" id="SSF47384">
    <property type="entry name" value="Homodimeric domain of signal transducing histidine kinase"/>
    <property type="match status" value="1"/>
</dbReference>
<keyword evidence="6" id="KW-0808">Transferase</keyword>
<evidence type="ECO:0000256" key="5">
    <source>
        <dbReference type="ARBA" id="ARBA00022553"/>
    </source>
</evidence>
<evidence type="ECO:0000313" key="17">
    <source>
        <dbReference type="EMBL" id="MBP2114710.1"/>
    </source>
</evidence>
<evidence type="ECO:0000256" key="3">
    <source>
        <dbReference type="ARBA" id="ARBA00012438"/>
    </source>
</evidence>
<comment type="subcellular location">
    <subcellularLocation>
        <location evidence="2">Cell membrane</location>
        <topology evidence="2">Multi-pass membrane protein</topology>
    </subcellularLocation>
</comment>
<dbReference type="Pfam" id="PF00672">
    <property type="entry name" value="HAMP"/>
    <property type="match status" value="1"/>
</dbReference>
<dbReference type="SUPFAM" id="SSF55874">
    <property type="entry name" value="ATPase domain of HSP90 chaperone/DNA topoisomerase II/histidine kinase"/>
    <property type="match status" value="1"/>
</dbReference>
<feature type="transmembrane region" description="Helical" evidence="14">
    <location>
        <begin position="187"/>
        <end position="210"/>
    </location>
</feature>
<dbReference type="Pfam" id="PF02518">
    <property type="entry name" value="HATPase_c"/>
    <property type="match status" value="1"/>
</dbReference>
<dbReference type="Proteomes" id="UP000773462">
    <property type="component" value="Unassembled WGS sequence"/>
</dbReference>
<feature type="domain" description="Histidine kinase" evidence="15">
    <location>
        <begin position="275"/>
        <end position="467"/>
    </location>
</feature>
<name>A0ABS4NXC4_9BACL</name>
<keyword evidence="8" id="KW-0547">Nucleotide-binding</keyword>
<dbReference type="PANTHER" id="PTHR45528:SF1">
    <property type="entry name" value="SENSOR HISTIDINE KINASE CPXA"/>
    <property type="match status" value="1"/>
</dbReference>
<dbReference type="Gene3D" id="6.10.340.10">
    <property type="match status" value="1"/>
</dbReference>
<dbReference type="SMART" id="SM00304">
    <property type="entry name" value="HAMP"/>
    <property type="match status" value="1"/>
</dbReference>
<evidence type="ECO:0000259" key="15">
    <source>
        <dbReference type="PROSITE" id="PS50109"/>
    </source>
</evidence>
<dbReference type="InterPro" id="IPR050398">
    <property type="entry name" value="HssS/ArlS-like"/>
</dbReference>
<gene>
    <name evidence="17" type="ORF">J2Z70_004893</name>
</gene>
<protein>
    <recommendedName>
        <fullName evidence="3">histidine kinase</fullName>
        <ecNumber evidence="3">2.7.13.3</ecNumber>
    </recommendedName>
</protein>
<evidence type="ECO:0000256" key="10">
    <source>
        <dbReference type="ARBA" id="ARBA00022840"/>
    </source>
</evidence>
<evidence type="ECO:0000256" key="8">
    <source>
        <dbReference type="ARBA" id="ARBA00022741"/>
    </source>
</evidence>
<dbReference type="Gene3D" id="1.10.287.130">
    <property type="match status" value="1"/>
</dbReference>
<evidence type="ECO:0000256" key="9">
    <source>
        <dbReference type="ARBA" id="ARBA00022777"/>
    </source>
</evidence>
<keyword evidence="18" id="KW-1185">Reference proteome</keyword>
<dbReference type="InterPro" id="IPR003594">
    <property type="entry name" value="HATPase_dom"/>
</dbReference>
<dbReference type="InterPro" id="IPR036890">
    <property type="entry name" value="HATPase_C_sf"/>
</dbReference>
<sequence length="479" mass="53669">MKGAGRFQLLHRSLLFRYLLIIVAALLFVPVVIPLTIAVYSIFAGATHTSPPKEYEQYSSIDKLEILWHEEARKLLGEPPADITKRLSALGEAYPLSRIFWVDPAGITQLVTEPSGPPLLLTGEAPAVPAQWSAAEAVSFMKDSAALKPLAIVAFIGDRAEAAEGFMVMQIPEDITETKYAAGLDKWYTIAMLVFFLLFITSSWFFFIMIRRRLLRLQTAMVFTGQEGLPQIVPPGKPDEIGRLEEAFNTMVTELKAGRAREAEEEALRKRLVADLSHDLRTPLTVIRSHLHVLGKEPLSPHGQSSLELMDQRIESLGILIENLLSYNLLNSGRIALHPERRDVLRLVRESAAAWYPVWEKEGYQIEIDLEGAPLYWEIDDSWFRRVLDNLFQNILRHARSGLYVGILTEIREGNRVIIISDHGGGLAQSTDSAGAGLGLSIVDLLLKRMDLEWSMESTAKGTEVVIWKRDAPNNLNKI</sequence>
<dbReference type="Gene3D" id="3.30.565.10">
    <property type="entry name" value="Histidine kinase-like ATPase, C-terminal domain"/>
    <property type="match status" value="1"/>
</dbReference>
<keyword evidence="9 17" id="KW-0418">Kinase</keyword>
<proteinExistence type="predicted"/>
<evidence type="ECO:0000256" key="2">
    <source>
        <dbReference type="ARBA" id="ARBA00004651"/>
    </source>
</evidence>
<dbReference type="Pfam" id="PF00512">
    <property type="entry name" value="HisKA"/>
    <property type="match status" value="1"/>
</dbReference>
<evidence type="ECO:0000256" key="11">
    <source>
        <dbReference type="ARBA" id="ARBA00022989"/>
    </source>
</evidence>
<dbReference type="EMBL" id="JAGGLV010000019">
    <property type="protein sequence ID" value="MBP2114710.1"/>
    <property type="molecule type" value="Genomic_DNA"/>
</dbReference>
<evidence type="ECO:0000256" key="13">
    <source>
        <dbReference type="ARBA" id="ARBA00023136"/>
    </source>
</evidence>
<dbReference type="PROSITE" id="PS50885">
    <property type="entry name" value="HAMP"/>
    <property type="match status" value="1"/>
</dbReference>
<keyword evidence="12" id="KW-0902">Two-component regulatory system</keyword>
<evidence type="ECO:0000256" key="4">
    <source>
        <dbReference type="ARBA" id="ARBA00022475"/>
    </source>
</evidence>
<dbReference type="CDD" id="cd06225">
    <property type="entry name" value="HAMP"/>
    <property type="match status" value="1"/>
</dbReference>
<organism evidence="17 18">
    <name type="scientific">Paenibacillus silagei</name>
    <dbReference type="NCBI Taxonomy" id="1670801"/>
    <lineage>
        <taxon>Bacteria</taxon>
        <taxon>Bacillati</taxon>
        <taxon>Bacillota</taxon>
        <taxon>Bacilli</taxon>
        <taxon>Bacillales</taxon>
        <taxon>Paenibacillaceae</taxon>
        <taxon>Paenibacillus</taxon>
    </lineage>
</organism>
<dbReference type="RefSeq" id="WP_209877379.1">
    <property type="nucleotide sequence ID" value="NZ_JAGGLV010000019.1"/>
</dbReference>
<dbReference type="SMART" id="SM00387">
    <property type="entry name" value="HATPase_c"/>
    <property type="match status" value="1"/>
</dbReference>
<dbReference type="InterPro" id="IPR003661">
    <property type="entry name" value="HisK_dim/P_dom"/>
</dbReference>
<dbReference type="SMART" id="SM00388">
    <property type="entry name" value="HisKA"/>
    <property type="match status" value="1"/>
</dbReference>
<reference evidence="17 18" key="1">
    <citation type="submission" date="2021-03" db="EMBL/GenBank/DDBJ databases">
        <title>Genomic Encyclopedia of Type Strains, Phase IV (KMG-IV): sequencing the most valuable type-strain genomes for metagenomic binning, comparative biology and taxonomic classification.</title>
        <authorList>
            <person name="Goeker M."/>
        </authorList>
    </citation>
    <scope>NUCLEOTIDE SEQUENCE [LARGE SCALE GENOMIC DNA]</scope>
    <source>
        <strain evidence="17 18">DSM 101953</strain>
    </source>
</reference>
<evidence type="ECO:0000313" key="18">
    <source>
        <dbReference type="Proteomes" id="UP000773462"/>
    </source>
</evidence>
<evidence type="ECO:0000256" key="14">
    <source>
        <dbReference type="SAM" id="Phobius"/>
    </source>
</evidence>
<evidence type="ECO:0000256" key="12">
    <source>
        <dbReference type="ARBA" id="ARBA00023012"/>
    </source>
</evidence>
<feature type="domain" description="HAMP" evidence="16">
    <location>
        <begin position="208"/>
        <end position="260"/>
    </location>
</feature>
<dbReference type="InterPro" id="IPR003660">
    <property type="entry name" value="HAMP_dom"/>
</dbReference>
<keyword evidence="5" id="KW-0597">Phosphoprotein</keyword>
<evidence type="ECO:0000256" key="6">
    <source>
        <dbReference type="ARBA" id="ARBA00022679"/>
    </source>
</evidence>
<dbReference type="PANTHER" id="PTHR45528">
    <property type="entry name" value="SENSOR HISTIDINE KINASE CPXA"/>
    <property type="match status" value="1"/>
</dbReference>
<evidence type="ECO:0000256" key="1">
    <source>
        <dbReference type="ARBA" id="ARBA00000085"/>
    </source>
</evidence>
<comment type="caution">
    <text evidence="17">The sequence shown here is derived from an EMBL/GenBank/DDBJ whole genome shotgun (WGS) entry which is preliminary data.</text>
</comment>
<dbReference type="InterPro" id="IPR036097">
    <property type="entry name" value="HisK_dim/P_sf"/>
</dbReference>
<keyword evidence="4" id="KW-1003">Cell membrane</keyword>
<dbReference type="EC" id="2.7.13.3" evidence="3"/>
<feature type="transmembrane region" description="Helical" evidence="14">
    <location>
        <begin position="20"/>
        <end position="43"/>
    </location>
</feature>
<keyword evidence="7 14" id="KW-0812">Transmembrane</keyword>
<evidence type="ECO:0000259" key="16">
    <source>
        <dbReference type="PROSITE" id="PS50885"/>
    </source>
</evidence>
<keyword evidence="10" id="KW-0067">ATP-binding</keyword>
<dbReference type="PROSITE" id="PS50109">
    <property type="entry name" value="HIS_KIN"/>
    <property type="match status" value="1"/>
</dbReference>
<keyword evidence="11 14" id="KW-1133">Transmembrane helix</keyword>
<dbReference type="InterPro" id="IPR005467">
    <property type="entry name" value="His_kinase_dom"/>
</dbReference>
<dbReference type="GO" id="GO:0016301">
    <property type="term" value="F:kinase activity"/>
    <property type="evidence" value="ECO:0007669"/>
    <property type="project" value="UniProtKB-KW"/>
</dbReference>